<dbReference type="Gene3D" id="3.40.50.150">
    <property type="entry name" value="Vaccinia Virus protein VP39"/>
    <property type="match status" value="1"/>
</dbReference>
<dbReference type="HOGENOM" id="CLU_1072981_0_0_5"/>
<proteinExistence type="predicted"/>
<dbReference type="InterPro" id="IPR006342">
    <property type="entry name" value="FkbM_mtfrase"/>
</dbReference>
<dbReference type="STRING" id="279238.Saro_2236"/>
<dbReference type="Pfam" id="PF05050">
    <property type="entry name" value="Methyltransf_21"/>
    <property type="match status" value="1"/>
</dbReference>
<organism evidence="2 3">
    <name type="scientific">Novosphingobium aromaticivorans (strain ATCC 700278 / DSM 12444 / CCUG 56034 / CIP 105152 / NBRC 16084 / F199)</name>
    <dbReference type="NCBI Taxonomy" id="279238"/>
    <lineage>
        <taxon>Bacteria</taxon>
        <taxon>Pseudomonadati</taxon>
        <taxon>Pseudomonadota</taxon>
        <taxon>Alphaproteobacteria</taxon>
        <taxon>Sphingomonadales</taxon>
        <taxon>Sphingomonadaceae</taxon>
        <taxon>Novosphingobium</taxon>
    </lineage>
</organism>
<evidence type="ECO:0000313" key="3">
    <source>
        <dbReference type="Proteomes" id="UP000009134"/>
    </source>
</evidence>
<evidence type="ECO:0000313" key="2">
    <source>
        <dbReference type="EMBL" id="ABD26673.1"/>
    </source>
</evidence>
<evidence type="ECO:0000259" key="1">
    <source>
        <dbReference type="Pfam" id="PF05050"/>
    </source>
</evidence>
<dbReference type="NCBIfam" id="TIGR01444">
    <property type="entry name" value="fkbM_fam"/>
    <property type="match status" value="1"/>
</dbReference>
<dbReference type="GO" id="GO:0008168">
    <property type="term" value="F:methyltransferase activity"/>
    <property type="evidence" value="ECO:0007669"/>
    <property type="project" value="UniProtKB-KW"/>
</dbReference>
<dbReference type="RefSeq" id="WP_011445879.1">
    <property type="nucleotide sequence ID" value="NC_007794.1"/>
</dbReference>
<dbReference type="InterPro" id="IPR052514">
    <property type="entry name" value="SAM-dependent_MTase"/>
</dbReference>
<feature type="domain" description="Methyltransferase FkbM" evidence="1">
    <location>
        <begin position="78"/>
        <end position="227"/>
    </location>
</feature>
<dbReference type="PANTHER" id="PTHR34203:SF15">
    <property type="entry name" value="SLL1173 PROTEIN"/>
    <property type="match status" value="1"/>
</dbReference>
<gene>
    <name evidence="2" type="ordered locus">Saro_2236</name>
</gene>
<keyword evidence="2" id="KW-0489">Methyltransferase</keyword>
<dbReference type="InterPro" id="IPR029063">
    <property type="entry name" value="SAM-dependent_MTases_sf"/>
</dbReference>
<dbReference type="AlphaFoldDB" id="Q2G650"/>
<dbReference type="GO" id="GO:0032259">
    <property type="term" value="P:methylation"/>
    <property type="evidence" value="ECO:0007669"/>
    <property type="project" value="UniProtKB-KW"/>
</dbReference>
<dbReference type="Proteomes" id="UP000009134">
    <property type="component" value="Chromosome"/>
</dbReference>
<sequence length="274" mass="30157">MTNDVAAPGQDSLIRGYRPEALPLRLLRRELRDLQTHFPAIRAAKFDFYNMATRRLGLFADAEIRLLSRLAPVGLALDVGGNWGQSVVALQRYARPQRIVTVEPIPFLAERLRRKYPPGGSVEVLEMGLGLDRGQQLIHVPRYRGYVYDGIASLDREAAAAWLDPRRMARFSPAHLTIDTHEVKVERLDALGIAPDVIKIDVQGFEGQVIAGGIRTIAAHKPVVIVERPSEAVVAALARLGLAAHGWNGRKLVAGDLTRNNAIFLGPQHKALLG</sequence>
<keyword evidence="2" id="KW-0808">Transferase</keyword>
<protein>
    <submittedName>
        <fullName evidence="2">Methyltransferase FkbM</fullName>
    </submittedName>
</protein>
<reference evidence="3" key="1">
    <citation type="submission" date="2006-01" db="EMBL/GenBank/DDBJ databases">
        <title>Complete sequence of Novosphingobium aromaticivorans DSM 12444.</title>
        <authorList>
            <consortium name="US DOE Joint Genome Institute"/>
            <person name="Copeland A."/>
            <person name="Lucas S."/>
            <person name="Lapidus A."/>
            <person name="Barry K."/>
            <person name="Detter J.C."/>
            <person name="Glavina T."/>
            <person name="Hammon N."/>
            <person name="Israni S."/>
            <person name="Pitluck S."/>
            <person name="Chain P."/>
            <person name="Malfatti S."/>
            <person name="Shin M."/>
            <person name="Vergez L."/>
            <person name="Schmutz J."/>
            <person name="Larimer F."/>
            <person name="Land M."/>
            <person name="Kyrpides N."/>
            <person name="Ivanova N."/>
            <person name="Fredrickson J."/>
            <person name="Balkwill D."/>
            <person name="Romine M.F."/>
            <person name="Richardson P."/>
        </authorList>
    </citation>
    <scope>NUCLEOTIDE SEQUENCE [LARGE SCALE GENOMIC DNA]</scope>
    <source>
        <strain evidence="3">ATCC 700278 / DSM 12444 / CCUG 56034 / CIP 105152 / NBRC 16084 / F199</strain>
    </source>
</reference>
<dbReference type="eggNOG" id="COG4123">
    <property type="taxonomic scope" value="Bacteria"/>
</dbReference>
<dbReference type="EMBL" id="CP000248">
    <property type="protein sequence ID" value="ABD26673.1"/>
    <property type="molecule type" value="Genomic_DNA"/>
</dbReference>
<accession>Q2G650</accession>
<dbReference type="SUPFAM" id="SSF53335">
    <property type="entry name" value="S-adenosyl-L-methionine-dependent methyltransferases"/>
    <property type="match status" value="1"/>
</dbReference>
<keyword evidence="3" id="KW-1185">Reference proteome</keyword>
<dbReference type="PANTHER" id="PTHR34203">
    <property type="entry name" value="METHYLTRANSFERASE, FKBM FAMILY PROTEIN"/>
    <property type="match status" value="1"/>
</dbReference>
<dbReference type="KEGG" id="nar:Saro_2236"/>
<name>Q2G650_NOVAD</name>